<sequence length="90" mass="10087">MYLIVPDTDTTEQIAALPTEVLREFAEILSVLELTPWAGQPQNADNPDGAVRRWTFGPAHAGQLVYLIDDRAREVHLLMVQWFGTLGDQP</sequence>
<keyword evidence="2" id="KW-1185">Reference proteome</keyword>
<dbReference type="OrthoDB" id="3541030at2"/>
<organism evidence="1 2">
    <name type="scientific">Nocardia colli</name>
    <dbReference type="NCBI Taxonomy" id="2545717"/>
    <lineage>
        <taxon>Bacteria</taxon>
        <taxon>Bacillati</taxon>
        <taxon>Actinomycetota</taxon>
        <taxon>Actinomycetes</taxon>
        <taxon>Mycobacteriales</taxon>
        <taxon>Nocardiaceae</taxon>
        <taxon>Nocardia</taxon>
    </lineage>
</organism>
<dbReference type="RefSeq" id="WP_150405539.1">
    <property type="nucleotide sequence ID" value="NZ_VXLC01000016.1"/>
</dbReference>
<dbReference type="AlphaFoldDB" id="A0A5N0EAK5"/>
<protein>
    <recommendedName>
        <fullName evidence="3">Type II toxin-antitoxin system RelE/ParE family toxin</fullName>
    </recommendedName>
</protein>
<proteinExistence type="predicted"/>
<evidence type="ECO:0008006" key="3">
    <source>
        <dbReference type="Google" id="ProtNLM"/>
    </source>
</evidence>
<name>A0A5N0EAK5_9NOCA</name>
<gene>
    <name evidence="1" type="ORF">F3087_30555</name>
</gene>
<evidence type="ECO:0000313" key="1">
    <source>
        <dbReference type="EMBL" id="KAA8885175.1"/>
    </source>
</evidence>
<accession>A0A5N0EAK5</accession>
<comment type="caution">
    <text evidence="1">The sequence shown here is derived from an EMBL/GenBank/DDBJ whole genome shotgun (WGS) entry which is preliminary data.</text>
</comment>
<reference evidence="1 2" key="1">
    <citation type="submission" date="2019-09" db="EMBL/GenBank/DDBJ databases">
        <authorList>
            <person name="Wang X."/>
        </authorList>
    </citation>
    <scope>NUCLEOTIDE SEQUENCE [LARGE SCALE GENOMIC DNA]</scope>
    <source>
        <strain evidence="1 2">CICC 11023</strain>
    </source>
</reference>
<dbReference type="Proteomes" id="UP000323876">
    <property type="component" value="Unassembled WGS sequence"/>
</dbReference>
<evidence type="ECO:0000313" key="2">
    <source>
        <dbReference type="Proteomes" id="UP000323876"/>
    </source>
</evidence>
<dbReference type="EMBL" id="VXLC01000016">
    <property type="protein sequence ID" value="KAA8885175.1"/>
    <property type="molecule type" value="Genomic_DNA"/>
</dbReference>